<evidence type="ECO:0000313" key="11">
    <source>
        <dbReference type="Proteomes" id="UP000326939"/>
    </source>
</evidence>
<evidence type="ECO:0000256" key="6">
    <source>
        <dbReference type="ARBA" id="ARBA00023242"/>
    </source>
</evidence>
<feature type="domain" description="Transcription initiation factor TFIID subunit 2 TPR repeats" evidence="9">
    <location>
        <begin position="750"/>
        <end position="855"/>
    </location>
</feature>
<evidence type="ECO:0000256" key="5">
    <source>
        <dbReference type="ARBA" id="ARBA00023163"/>
    </source>
</evidence>
<dbReference type="Pfam" id="PF25316">
    <property type="entry name" value="TAF2_3rd"/>
    <property type="match status" value="1"/>
</dbReference>
<keyword evidence="6" id="KW-0539">Nucleus</keyword>
<dbReference type="GO" id="GO:0000976">
    <property type="term" value="F:transcription cis-regulatory region binding"/>
    <property type="evidence" value="ECO:0007669"/>
    <property type="project" value="TreeGrafter"/>
</dbReference>
<dbReference type="AlphaFoldDB" id="A0A5N5K4R7"/>
<keyword evidence="5" id="KW-0804">Transcription</keyword>
<dbReference type="SUPFAM" id="SSF55486">
    <property type="entry name" value="Metalloproteases ('zincins'), catalytic domain"/>
    <property type="match status" value="1"/>
</dbReference>
<evidence type="ECO:0000313" key="10">
    <source>
        <dbReference type="EMBL" id="KAB5524730.1"/>
    </source>
</evidence>
<dbReference type="Gene3D" id="1.10.390.10">
    <property type="entry name" value="Neutral Protease Domain 2"/>
    <property type="match status" value="1"/>
</dbReference>
<proteinExistence type="inferred from homology"/>
<evidence type="ECO:0000259" key="9">
    <source>
        <dbReference type="Pfam" id="PF25577"/>
    </source>
</evidence>
<keyword evidence="11" id="KW-1185">Reference proteome</keyword>
<keyword evidence="4" id="KW-0805">Transcription regulation</keyword>
<dbReference type="InterPro" id="IPR042097">
    <property type="entry name" value="Aminopeptidase_N-like_N_sf"/>
</dbReference>
<accession>A0A5N5K4R7</accession>
<dbReference type="InterPro" id="IPR057345">
    <property type="entry name" value="Ig-like_TAF2"/>
</dbReference>
<organism evidence="10 11">
    <name type="scientific">Salix brachista</name>
    <dbReference type="NCBI Taxonomy" id="2182728"/>
    <lineage>
        <taxon>Eukaryota</taxon>
        <taxon>Viridiplantae</taxon>
        <taxon>Streptophyta</taxon>
        <taxon>Embryophyta</taxon>
        <taxon>Tracheophyta</taxon>
        <taxon>Spermatophyta</taxon>
        <taxon>Magnoliopsida</taxon>
        <taxon>eudicotyledons</taxon>
        <taxon>Gunneridae</taxon>
        <taxon>Pentapetalae</taxon>
        <taxon>rosids</taxon>
        <taxon>fabids</taxon>
        <taxon>Malpighiales</taxon>
        <taxon>Salicaceae</taxon>
        <taxon>Saliceae</taxon>
        <taxon>Salix</taxon>
    </lineage>
</organism>
<dbReference type="InterPro" id="IPR037813">
    <property type="entry name" value="TAF2"/>
</dbReference>
<evidence type="ECO:0000256" key="3">
    <source>
        <dbReference type="ARBA" id="ARBA00017363"/>
    </source>
</evidence>
<dbReference type="PANTHER" id="PTHR15137">
    <property type="entry name" value="TRANSCRIPTION INITIATION FACTOR TFIID"/>
    <property type="match status" value="1"/>
</dbReference>
<dbReference type="GO" id="GO:0016251">
    <property type="term" value="F:RNA polymerase II general transcription initiation factor activity"/>
    <property type="evidence" value="ECO:0007669"/>
    <property type="project" value="TreeGrafter"/>
</dbReference>
<dbReference type="InterPro" id="IPR027268">
    <property type="entry name" value="Peptidase_M4/M1_CTD_sf"/>
</dbReference>
<dbReference type="GO" id="GO:0003682">
    <property type="term" value="F:chromatin binding"/>
    <property type="evidence" value="ECO:0007669"/>
    <property type="project" value="TreeGrafter"/>
</dbReference>
<evidence type="ECO:0000256" key="7">
    <source>
        <dbReference type="SAM" id="MobiDB-lite"/>
    </source>
</evidence>
<comment type="caution">
    <text evidence="10">The sequence shown here is derived from an EMBL/GenBank/DDBJ whole genome shotgun (WGS) entry which is preliminary data.</text>
</comment>
<feature type="domain" description="Transcription initiation factor TFIID subunit 2 Ig-like" evidence="8">
    <location>
        <begin position="603"/>
        <end position="747"/>
    </location>
</feature>
<dbReference type="SUPFAM" id="SSF63737">
    <property type="entry name" value="Leukotriene A4 hydrolase N-terminal domain"/>
    <property type="match status" value="1"/>
</dbReference>
<evidence type="ECO:0000256" key="1">
    <source>
        <dbReference type="ARBA" id="ARBA00004123"/>
    </source>
</evidence>
<dbReference type="Proteomes" id="UP000326939">
    <property type="component" value="Chromosome 15"/>
</dbReference>
<name>A0A5N5K4R7_9ROSI</name>
<comment type="similarity">
    <text evidence="2">Belongs to the TAF2 family.</text>
</comment>
<dbReference type="InterPro" id="IPR057991">
    <property type="entry name" value="TPR_TAF2_C"/>
</dbReference>
<gene>
    <name evidence="10" type="ORF">DKX38_022479</name>
</gene>
<comment type="subcellular location">
    <subcellularLocation>
        <location evidence="1">Nucleus</location>
    </subcellularLocation>
</comment>
<feature type="region of interest" description="Disordered" evidence="7">
    <location>
        <begin position="696"/>
        <end position="720"/>
    </location>
</feature>
<dbReference type="GO" id="GO:0006367">
    <property type="term" value="P:transcription initiation at RNA polymerase II promoter"/>
    <property type="evidence" value="ECO:0007669"/>
    <property type="project" value="TreeGrafter"/>
</dbReference>
<evidence type="ECO:0000256" key="2">
    <source>
        <dbReference type="ARBA" id="ARBA00010937"/>
    </source>
</evidence>
<dbReference type="Pfam" id="PF25577">
    <property type="entry name" value="TPR_TAF2_C"/>
    <property type="match status" value="1"/>
</dbReference>
<dbReference type="GO" id="GO:0005669">
    <property type="term" value="C:transcription factor TFIID complex"/>
    <property type="evidence" value="ECO:0007669"/>
    <property type="project" value="InterPro"/>
</dbReference>
<dbReference type="Gene3D" id="2.60.40.1730">
    <property type="entry name" value="tricorn interacting facor f3 domain"/>
    <property type="match status" value="1"/>
</dbReference>
<dbReference type="PANTHER" id="PTHR15137:SF9">
    <property type="entry name" value="TRANSCRIPTION INITIATION FACTOR TFIID SUBUNIT 2"/>
    <property type="match status" value="1"/>
</dbReference>
<reference evidence="11" key="1">
    <citation type="journal article" date="2019" name="Gigascience">
        <title>De novo genome assembly of the endangered Acer yangbiense, a plant species with extremely small populations endemic to Yunnan Province, China.</title>
        <authorList>
            <person name="Yang J."/>
            <person name="Wariss H.M."/>
            <person name="Tao L."/>
            <person name="Zhang R."/>
            <person name="Yun Q."/>
            <person name="Hollingsworth P."/>
            <person name="Dao Z."/>
            <person name="Luo G."/>
            <person name="Guo H."/>
            <person name="Ma Y."/>
            <person name="Sun W."/>
        </authorList>
    </citation>
    <scope>NUCLEOTIDE SEQUENCE [LARGE SCALE GENOMIC DNA]</scope>
    <source>
        <strain evidence="11">cv. br00</strain>
    </source>
</reference>
<protein>
    <recommendedName>
        <fullName evidence="3">Transcription initiation factor TFIID subunit 2</fullName>
    </recommendedName>
</protein>
<dbReference type="EMBL" id="VDCV01000015">
    <property type="protein sequence ID" value="KAB5524730.1"/>
    <property type="molecule type" value="Genomic_DNA"/>
</dbReference>
<evidence type="ECO:0000259" key="8">
    <source>
        <dbReference type="Pfam" id="PF25316"/>
    </source>
</evidence>
<evidence type="ECO:0000256" key="4">
    <source>
        <dbReference type="ARBA" id="ARBA00023015"/>
    </source>
</evidence>
<sequence length="856" mass="97371">MAKPRKPKNEDAKPENSGAVVRHQKLCLSIDIDKHQIYGYTELEIAVPDIGIVGLHAENIGIESVFVDGEATEFEYYPHQQQNVDSEKRWSSVTSPSSAADAAGAVYLSALERERVPNLLINCCKAFRIPNEVQEVGNLENGLPFSGEPKQNVKLVRINYWVEKAETGIHFDNEVVHTNNQIRRARCWFPCMDEGIQCCCYDLEFTVAHNLVAVSTGSLLYQMKDEVKEILPMKDAFVFKDRKSYGVKVLSKDDPPRKTFVYKLDVPVTAQWISLVVAPFEILPDPHVGIISHMCLPSNLSKLWNTIKFFHNAFNHYEEYLDAKFPFGSYTQVFLAPEMIVSSTNLGASMGVFSSQVLYDETIIDQQLANRDLERVYKDLERFHYLVQVQILGLADGSIQAVLFSLWVDAIDTSIKLAFALAKQWFGVYVTPEEPNDEWLLDGLAGFLTELFIKKFLGNNEARYRRFKAMMQMHDMGDEKTSIDASERYILDVQANCAVCKADDSGVTALSSSPSCKELHGTHRIGLYGKIRSWKSVAILQMLEKQMGPEFFRKILQKVISRARDTFPIRSLSTKEFRHFATKVGNLERPFVKEFFLRWVCSCGCPVLRMGFSYNKRKNMVELAVLREFTAAPDANASFLNPDSENREGDIGWPGMMSIRVYELDGMYDHPVLPLAGEMWQLLEIQCHSKLAARRFQKPKKSSKPDGFDENGDVPASDMRSSLESPLSWIRADPEMEYLAEIHFNQPIQMWINQLEKDEDVVAQAQAIAALKALPQVSFSVTNAMNNFLSDTKAFWRVRIETAFALANIASEENDWAGLLHLVKFYKSRRFDAAIGLPKPNDFHDFPEYFVLEVMQ</sequence>